<name>A0A7J9SIQ1_9EURY</name>
<dbReference type="EMBL" id="JACKXD010000001">
    <property type="protein sequence ID" value="MBB6644881.1"/>
    <property type="molecule type" value="Genomic_DNA"/>
</dbReference>
<keyword evidence="3" id="KW-1185">Reference proteome</keyword>
<comment type="caution">
    <text evidence="2">The sequence shown here is derived from an EMBL/GenBank/DDBJ whole genome shotgun (WGS) entry which is preliminary data.</text>
</comment>
<accession>A0A7J9SIQ1</accession>
<dbReference type="AlphaFoldDB" id="A0A7J9SIQ1"/>
<proteinExistence type="predicted"/>
<evidence type="ECO:0000313" key="3">
    <source>
        <dbReference type="Proteomes" id="UP000546257"/>
    </source>
</evidence>
<evidence type="ECO:0000313" key="2">
    <source>
        <dbReference type="EMBL" id="MBB6644881.1"/>
    </source>
</evidence>
<gene>
    <name evidence="2" type="ORF">H5V44_00935</name>
</gene>
<organism evidence="2 3">
    <name type="scientific">Halobellus ruber</name>
    <dbReference type="NCBI Taxonomy" id="2761102"/>
    <lineage>
        <taxon>Archaea</taxon>
        <taxon>Methanobacteriati</taxon>
        <taxon>Methanobacteriota</taxon>
        <taxon>Stenosarchaea group</taxon>
        <taxon>Halobacteria</taxon>
        <taxon>Halobacteriales</taxon>
        <taxon>Haloferacaceae</taxon>
        <taxon>Halobellus</taxon>
    </lineage>
</organism>
<dbReference type="Proteomes" id="UP000546257">
    <property type="component" value="Unassembled WGS sequence"/>
</dbReference>
<dbReference type="InterPro" id="IPR041049">
    <property type="entry name" value="DUF5615"/>
</dbReference>
<evidence type="ECO:0000259" key="1">
    <source>
        <dbReference type="Pfam" id="PF18480"/>
    </source>
</evidence>
<dbReference type="RefSeq" id="WP_185191266.1">
    <property type="nucleotide sequence ID" value="NZ_JACKXD010000001.1"/>
</dbReference>
<sequence length="114" mass="12938">MQVSFLLDENIAAPLADKLEKAGHDVERVVDVDELGEGVDDTKIRLYAVREGRLLVTSDDDFVQMPADSHSGVFYVPDQSLSSHELYHIIQRVIEAFPNRETMETVTYLTTDWL</sequence>
<feature type="domain" description="DUF5615" evidence="1">
    <location>
        <begin position="5"/>
        <end position="104"/>
    </location>
</feature>
<reference evidence="2 3" key="1">
    <citation type="submission" date="2020-08" db="EMBL/GenBank/DDBJ databases">
        <authorList>
            <person name="Seo M.-J."/>
        </authorList>
    </citation>
    <scope>NUCLEOTIDE SEQUENCE [LARGE SCALE GENOMIC DNA]</scope>
    <source>
        <strain evidence="2 3">MBLA0160</strain>
    </source>
</reference>
<protein>
    <submittedName>
        <fullName evidence="2">DUF5615 family PIN-like protein</fullName>
    </submittedName>
</protein>
<dbReference type="Pfam" id="PF18480">
    <property type="entry name" value="DUF5615"/>
    <property type="match status" value="1"/>
</dbReference>